<dbReference type="Proteomes" id="UP000215506">
    <property type="component" value="Unassembled WGS sequence"/>
</dbReference>
<comment type="similarity">
    <text evidence="1">Belongs to the peptidase A31 family.</text>
</comment>
<keyword evidence="4 5" id="KW-0378">Hydrolase</keyword>
<dbReference type="RefSeq" id="WP_094027141.1">
    <property type="nucleotide sequence ID" value="NZ_NGAF01000015.1"/>
</dbReference>
<evidence type="ECO:0000256" key="4">
    <source>
        <dbReference type="ARBA" id="ARBA00022801"/>
    </source>
</evidence>
<dbReference type="EC" id="3.4.23.-" evidence="5"/>
<dbReference type="CDD" id="cd00518">
    <property type="entry name" value="H2MP"/>
    <property type="match status" value="1"/>
</dbReference>
<dbReference type="Pfam" id="PF01750">
    <property type="entry name" value="HycI"/>
    <property type="match status" value="1"/>
</dbReference>
<dbReference type="GO" id="GO:0008047">
    <property type="term" value="F:enzyme activator activity"/>
    <property type="evidence" value="ECO:0007669"/>
    <property type="project" value="InterPro"/>
</dbReference>
<evidence type="ECO:0000313" key="6">
    <source>
        <dbReference type="Proteomes" id="UP000215506"/>
    </source>
</evidence>
<dbReference type="EMBL" id="NGAF01000015">
    <property type="protein sequence ID" value="OXR42156.1"/>
    <property type="molecule type" value="Genomic_DNA"/>
</dbReference>
<name>A0A231GZW4_9NOCA</name>
<dbReference type="InterPro" id="IPR000671">
    <property type="entry name" value="Peptidase_A31"/>
</dbReference>
<gene>
    <name evidence="5" type="primary">hybD_1</name>
    <name evidence="5" type="ORF">B7C42_05755</name>
</gene>
<dbReference type="NCBIfam" id="TIGR00072">
    <property type="entry name" value="hydrog_prot"/>
    <property type="match status" value="1"/>
</dbReference>
<evidence type="ECO:0000313" key="5">
    <source>
        <dbReference type="EMBL" id="OXR42156.1"/>
    </source>
</evidence>
<evidence type="ECO:0000256" key="3">
    <source>
        <dbReference type="ARBA" id="ARBA00022750"/>
    </source>
</evidence>
<dbReference type="GO" id="GO:0016485">
    <property type="term" value="P:protein processing"/>
    <property type="evidence" value="ECO:0007669"/>
    <property type="project" value="TreeGrafter"/>
</dbReference>
<dbReference type="InterPro" id="IPR023430">
    <property type="entry name" value="Pept_HybD-like_dom_sf"/>
</dbReference>
<dbReference type="Gene3D" id="3.40.50.1450">
    <property type="entry name" value="HybD-like"/>
    <property type="match status" value="1"/>
</dbReference>
<dbReference type="AlphaFoldDB" id="A0A231GZW4"/>
<keyword evidence="2 5" id="KW-0645">Protease</keyword>
<comment type="caution">
    <text evidence="5">The sequence shown here is derived from an EMBL/GenBank/DDBJ whole genome shotgun (WGS) entry which is preliminary data.</text>
</comment>
<dbReference type="GO" id="GO:0004190">
    <property type="term" value="F:aspartic-type endopeptidase activity"/>
    <property type="evidence" value="ECO:0007669"/>
    <property type="project" value="UniProtKB-KW"/>
</dbReference>
<keyword evidence="3" id="KW-0064">Aspartyl protease</keyword>
<accession>A0A231GZW4</accession>
<evidence type="ECO:0000256" key="1">
    <source>
        <dbReference type="ARBA" id="ARBA00006814"/>
    </source>
</evidence>
<protein>
    <submittedName>
        <fullName evidence="5">Hydrogenase 2 maturation protease</fullName>
        <ecNumber evidence="5">3.4.23.-</ecNumber>
    </submittedName>
</protein>
<dbReference type="PANTHER" id="PTHR30302">
    <property type="entry name" value="HYDROGENASE 1 MATURATION PROTEASE"/>
    <property type="match status" value="1"/>
</dbReference>
<sequence>MTAARAVVIGVGNDYRHDDGLGPAVARRLESLRIPAVTVARCDGEPTSLLDLWADVELAVVVDAVRCDPSTPGRVRRTTVDALRGCARATGTHALGIADALPLARVLGRVPAELVVVVVEAQRLDPGIGLSGPVAAALPDAVAAVLSELARLGLRPTGAGLPG</sequence>
<proteinExistence type="inferred from homology"/>
<evidence type="ECO:0000256" key="2">
    <source>
        <dbReference type="ARBA" id="ARBA00022670"/>
    </source>
</evidence>
<keyword evidence="6" id="KW-1185">Reference proteome</keyword>
<reference evidence="5" key="1">
    <citation type="submission" date="2017-07" db="EMBL/GenBank/DDBJ databases">
        <title>First draft Genome Sequence of Nocardia cerradoensis isolated from human infection.</title>
        <authorList>
            <person name="Carrasco G."/>
        </authorList>
    </citation>
    <scope>NUCLEOTIDE SEQUENCE [LARGE SCALE GENOMIC DNA]</scope>
    <source>
        <strain evidence="5">CNM20130759</strain>
    </source>
</reference>
<organism evidence="5 6">
    <name type="scientific">Nocardia cerradoensis</name>
    <dbReference type="NCBI Taxonomy" id="85688"/>
    <lineage>
        <taxon>Bacteria</taxon>
        <taxon>Bacillati</taxon>
        <taxon>Actinomycetota</taxon>
        <taxon>Actinomycetes</taxon>
        <taxon>Mycobacteriales</taxon>
        <taxon>Nocardiaceae</taxon>
        <taxon>Nocardia</taxon>
    </lineage>
</organism>
<dbReference type="SUPFAM" id="SSF53163">
    <property type="entry name" value="HybD-like"/>
    <property type="match status" value="1"/>
</dbReference>
<dbReference type="PANTHER" id="PTHR30302:SF1">
    <property type="entry name" value="HYDROGENASE 2 MATURATION PROTEASE"/>
    <property type="match status" value="1"/>
</dbReference>